<dbReference type="InterPro" id="IPR003772">
    <property type="entry name" value="YceD"/>
</dbReference>
<name>A0A645CHQ3_9ZZZZ</name>
<protein>
    <recommendedName>
        <fullName evidence="2">Large ribosomal RNA subunit accumulation protein YceD</fullName>
    </recommendedName>
</protein>
<sequence length="189" mass="21408">MAITDLPSDWSFWVHLPDREEGPDVVDASWQIEMKQSIVFAQEEFSFLSPLQVVAHVSWADQSVMVQIELETTLSVPCVRCLELTDIALQTHFMYLYSLRDSVTSEREQESDEHLVLVDALENKLNITPQVWESLILSLPTNPLCREDCKGLCPVCGASLNDGDCGCNRETRDPRLADLLKIKKEDLEA</sequence>
<proteinExistence type="predicted"/>
<comment type="caution">
    <text evidence="1">The sequence shown here is derived from an EMBL/GenBank/DDBJ whole genome shotgun (WGS) entry which is preliminary data.</text>
</comment>
<reference evidence="1" key="1">
    <citation type="submission" date="2019-08" db="EMBL/GenBank/DDBJ databases">
        <authorList>
            <person name="Kucharzyk K."/>
            <person name="Murdoch R.W."/>
            <person name="Higgins S."/>
            <person name="Loffler F."/>
        </authorList>
    </citation>
    <scope>NUCLEOTIDE SEQUENCE</scope>
</reference>
<evidence type="ECO:0000313" key="1">
    <source>
        <dbReference type="EMBL" id="MPM76438.1"/>
    </source>
</evidence>
<dbReference type="PANTHER" id="PTHR34374:SF1">
    <property type="entry name" value="LARGE RIBOSOMAL RNA SUBUNIT ACCUMULATION PROTEIN YCED HOMOLOG 1, CHLOROPLASTIC"/>
    <property type="match status" value="1"/>
</dbReference>
<dbReference type="AlphaFoldDB" id="A0A645CHQ3"/>
<evidence type="ECO:0008006" key="2">
    <source>
        <dbReference type="Google" id="ProtNLM"/>
    </source>
</evidence>
<gene>
    <name evidence="1" type="ORF">SDC9_123436</name>
</gene>
<accession>A0A645CHQ3</accession>
<organism evidence="1">
    <name type="scientific">bioreactor metagenome</name>
    <dbReference type="NCBI Taxonomy" id="1076179"/>
    <lineage>
        <taxon>unclassified sequences</taxon>
        <taxon>metagenomes</taxon>
        <taxon>ecological metagenomes</taxon>
    </lineage>
</organism>
<dbReference type="EMBL" id="VSSQ01027281">
    <property type="protein sequence ID" value="MPM76438.1"/>
    <property type="molecule type" value="Genomic_DNA"/>
</dbReference>
<dbReference type="PANTHER" id="PTHR34374">
    <property type="entry name" value="LARGE RIBOSOMAL RNA SUBUNIT ACCUMULATION PROTEIN YCED HOMOLOG 1, CHLOROPLASTIC"/>
    <property type="match status" value="1"/>
</dbReference>
<dbReference type="Pfam" id="PF02620">
    <property type="entry name" value="YceD"/>
    <property type="match status" value="1"/>
</dbReference>